<proteinExistence type="predicted"/>
<dbReference type="EMBL" id="JAWHQM010000124">
    <property type="protein sequence ID" value="KAK5637495.1"/>
    <property type="molecule type" value="Genomic_DNA"/>
</dbReference>
<name>A0AAN7URD0_9PEZI</name>
<keyword evidence="1" id="KW-1133">Transmembrane helix</keyword>
<keyword evidence="3" id="KW-1185">Reference proteome</keyword>
<protein>
    <submittedName>
        <fullName evidence="2">Uncharacterized protein</fullName>
    </submittedName>
</protein>
<dbReference type="AlphaFoldDB" id="A0AAN7URD0"/>
<reference evidence="2 3" key="1">
    <citation type="submission" date="2023-10" db="EMBL/GenBank/DDBJ databases">
        <title>Draft genome sequence of Xylaria bambusicola isolate GMP-LS, the root and basal stem rot pathogen of sugarcane in Indonesia.</title>
        <authorList>
            <person name="Selvaraj P."/>
            <person name="Muralishankar V."/>
            <person name="Muruganantham S."/>
            <person name="Sp S."/>
            <person name="Haryani S."/>
            <person name="Lau K.J.X."/>
            <person name="Naqvi N.I."/>
        </authorList>
    </citation>
    <scope>NUCLEOTIDE SEQUENCE [LARGE SCALE GENOMIC DNA]</scope>
    <source>
        <strain evidence="2">GMP-LS</strain>
    </source>
</reference>
<sequence length="281" mass="29758">MDLLGHKKSWSLFRQVGFVEPQTHSIIMLYSSLFLLPAFGLLAQASEIDSQFSTPARRRQVMTCEQTYGAGSLPCGGEESKWCFNPGLGQTCCKLDGGFCNAGSYCAPVAGYCCFDDEDLVTCAKRAGFDLPSGAANDRVVNTDPTAATPTRVSRTFTITPFLTANPGPTSVGTPYSDQEYGTEPLEEAKMDFVTEFTVQIGTACQETLSFSATPVVTAVVQVANASVSTLTRATLSSSPSVQTHASISPYVQISMAAKKKGALIGSILMIALAGALTILL</sequence>
<keyword evidence="1" id="KW-0472">Membrane</keyword>
<gene>
    <name evidence="2" type="ORF">RRF57_013210</name>
</gene>
<comment type="caution">
    <text evidence="2">The sequence shown here is derived from an EMBL/GenBank/DDBJ whole genome shotgun (WGS) entry which is preliminary data.</text>
</comment>
<evidence type="ECO:0000313" key="2">
    <source>
        <dbReference type="EMBL" id="KAK5637495.1"/>
    </source>
</evidence>
<evidence type="ECO:0000313" key="3">
    <source>
        <dbReference type="Proteomes" id="UP001305414"/>
    </source>
</evidence>
<dbReference type="Proteomes" id="UP001305414">
    <property type="component" value="Unassembled WGS sequence"/>
</dbReference>
<accession>A0AAN7URD0</accession>
<feature type="transmembrane region" description="Helical" evidence="1">
    <location>
        <begin position="26"/>
        <end position="43"/>
    </location>
</feature>
<keyword evidence="1" id="KW-0812">Transmembrane</keyword>
<organism evidence="2 3">
    <name type="scientific">Xylaria bambusicola</name>
    <dbReference type="NCBI Taxonomy" id="326684"/>
    <lineage>
        <taxon>Eukaryota</taxon>
        <taxon>Fungi</taxon>
        <taxon>Dikarya</taxon>
        <taxon>Ascomycota</taxon>
        <taxon>Pezizomycotina</taxon>
        <taxon>Sordariomycetes</taxon>
        <taxon>Xylariomycetidae</taxon>
        <taxon>Xylariales</taxon>
        <taxon>Xylariaceae</taxon>
        <taxon>Xylaria</taxon>
    </lineage>
</organism>
<feature type="transmembrane region" description="Helical" evidence="1">
    <location>
        <begin position="262"/>
        <end position="280"/>
    </location>
</feature>
<evidence type="ECO:0000256" key="1">
    <source>
        <dbReference type="SAM" id="Phobius"/>
    </source>
</evidence>